<organism evidence="2 3">
    <name type="scientific">Perkinsus olseni</name>
    <name type="common">Perkinsus atlanticus</name>
    <dbReference type="NCBI Taxonomy" id="32597"/>
    <lineage>
        <taxon>Eukaryota</taxon>
        <taxon>Sar</taxon>
        <taxon>Alveolata</taxon>
        <taxon>Perkinsozoa</taxon>
        <taxon>Perkinsea</taxon>
        <taxon>Perkinsida</taxon>
        <taxon>Perkinsidae</taxon>
        <taxon>Perkinsus</taxon>
    </lineage>
</organism>
<evidence type="ECO:0000313" key="3">
    <source>
        <dbReference type="Proteomes" id="UP000541610"/>
    </source>
</evidence>
<dbReference type="Pfam" id="PF04232">
    <property type="entry name" value="SpoVS"/>
    <property type="match status" value="1"/>
</dbReference>
<dbReference type="InterPro" id="IPR036882">
    <property type="entry name" value="Alba-like_dom_sf"/>
</dbReference>
<proteinExistence type="predicted"/>
<dbReference type="OrthoDB" id="440448at2759"/>
<dbReference type="GO" id="GO:0003723">
    <property type="term" value="F:RNA binding"/>
    <property type="evidence" value="ECO:0007669"/>
    <property type="project" value="UniProtKB-KW"/>
</dbReference>
<reference evidence="2 3" key="1">
    <citation type="submission" date="2020-04" db="EMBL/GenBank/DDBJ databases">
        <title>Perkinsus olseni comparative genomics.</title>
        <authorList>
            <person name="Bogema D.R."/>
        </authorList>
    </citation>
    <scope>NUCLEOTIDE SEQUENCE [LARGE SCALE GENOMIC DNA]</scope>
    <source>
        <strain evidence="2">00978-12</strain>
    </source>
</reference>
<evidence type="ECO:0000313" key="2">
    <source>
        <dbReference type="EMBL" id="KAF4689650.1"/>
    </source>
</evidence>
<name>A0A7J6P1I0_PEROL</name>
<evidence type="ECO:0000256" key="1">
    <source>
        <dbReference type="ARBA" id="ARBA00022884"/>
    </source>
</evidence>
<accession>A0A7J6P1I0</accession>
<keyword evidence="2" id="KW-0808">Transferase</keyword>
<dbReference type="InterPro" id="IPR007347">
    <property type="entry name" value="SpoVS"/>
</dbReference>
<keyword evidence="1" id="KW-0694">RNA-binding</keyword>
<dbReference type="Proteomes" id="UP000541610">
    <property type="component" value="Unassembled WGS sequence"/>
</dbReference>
<dbReference type="GO" id="GO:0016746">
    <property type="term" value="F:acyltransferase activity"/>
    <property type="evidence" value="ECO:0007669"/>
    <property type="project" value="UniProtKB-KW"/>
</dbReference>
<dbReference type="Gene3D" id="3.30.110.20">
    <property type="entry name" value="Alba-like domain"/>
    <property type="match status" value="2"/>
</dbReference>
<gene>
    <name evidence="2" type="primary">LPCAT2_3</name>
    <name evidence="2" type="ORF">FOZ60_001345</name>
</gene>
<keyword evidence="2" id="KW-0012">Acyltransferase</keyword>
<protein>
    <submittedName>
        <fullName evidence="2">Lysophosphatidylcholine acyltransferase 2</fullName>
    </submittedName>
</protein>
<dbReference type="EMBL" id="JABANP010000119">
    <property type="protein sequence ID" value="KAF4689650.1"/>
    <property type="molecule type" value="Genomic_DNA"/>
</dbReference>
<comment type="caution">
    <text evidence="2">The sequence shown here is derived from an EMBL/GenBank/DDBJ whole genome shotgun (WGS) entry which is preliminary data.</text>
</comment>
<dbReference type="AlphaFoldDB" id="A0A7J6P1I0"/>
<sequence length="460" mass="50547">MLPRPPSLCRGFLTLSAARRDMWGIRAGPEILAIEDKFRVSKEADARELAQLIQGVLIQPGDALVLQGMGAHPINCAVKAATIAAQHFGRATPLNVHFTGPAPGMIMNSQRRDYEIWLLVRLADAPLVPELPEETRALIVSTATRVHALAGAITSSLKERTPVDLHGIGPVCVHKMAEAMTVTAEFCRKEKLAGELLARPSFYQVQSDSGMSRMNCRRPGCCTCLRITSIRLMLRWSSPFCRLSHSCGFFTLARPLLVARRMATREMEACENRFRISRRADVSKLGRMAHLYLRRVGDMLVFEAVGTETISTAVKAAAAAMKLADEQKPIEMEITGPTEEIAKSMGAFAKRNSWVTLHKTRRCSEARDDTTAPPRLTASAESDRVKLAGAISLSLREHPCVEIQGDDGKGQHIRASARFENLPCGKGMSRSGEPYLTAMVFRLRLHRLHEEGGPSSDEGG</sequence>